<reference evidence="3" key="2">
    <citation type="journal article" date="2016" name="Sci. Rep.">
        <title>Dictyocaulus viviparus genome, variome and transcriptome elucidate lungworm biology and support future intervention.</title>
        <authorList>
            <person name="McNulty S.N."/>
            <person name="Strube C."/>
            <person name="Rosa B.A."/>
            <person name="Martin J.C."/>
            <person name="Tyagi R."/>
            <person name="Choi Y.J."/>
            <person name="Wang Q."/>
            <person name="Hallsworth Pepin K."/>
            <person name="Zhang X."/>
            <person name="Ozersky P."/>
            <person name="Wilson R.K."/>
            <person name="Sternberg P.W."/>
            <person name="Gasser R.B."/>
            <person name="Mitreva M."/>
        </authorList>
    </citation>
    <scope>NUCLEOTIDE SEQUENCE [LARGE SCALE GENOMIC DNA]</scope>
    <source>
        <strain evidence="3">HannoverDv2000</strain>
    </source>
</reference>
<feature type="transmembrane region" description="Helical" evidence="1">
    <location>
        <begin position="45"/>
        <end position="65"/>
    </location>
</feature>
<proteinExistence type="predicted"/>
<feature type="transmembrane region" description="Helical" evidence="1">
    <location>
        <begin position="12"/>
        <end position="33"/>
    </location>
</feature>
<gene>
    <name evidence="2" type="ORF">DICVIV_13798</name>
</gene>
<dbReference type="AlphaFoldDB" id="A0A0D8XCX0"/>
<sequence>MNFFNCLNVIQGTFLFLIFLETLWVVWTTISLFNVFNIAEVPFHFTLLVILCGVSFLGSCVTKLIACFTRSVVLDRLTVFLLIVNLISHIVFLLMVIISVDTHFGLHFYYDLPLVSTILTALDLCIFPYFVISEYEEVERKEK</sequence>
<accession>A0A0D8XCX0</accession>
<organism evidence="2 3">
    <name type="scientific">Dictyocaulus viviparus</name>
    <name type="common">Bovine lungworm</name>
    <dbReference type="NCBI Taxonomy" id="29172"/>
    <lineage>
        <taxon>Eukaryota</taxon>
        <taxon>Metazoa</taxon>
        <taxon>Ecdysozoa</taxon>
        <taxon>Nematoda</taxon>
        <taxon>Chromadorea</taxon>
        <taxon>Rhabditida</taxon>
        <taxon>Rhabditina</taxon>
        <taxon>Rhabditomorpha</taxon>
        <taxon>Strongyloidea</taxon>
        <taxon>Metastrongylidae</taxon>
        <taxon>Dictyocaulus</taxon>
    </lineage>
</organism>
<protein>
    <submittedName>
        <fullName evidence="2">Uncharacterized protein</fullName>
    </submittedName>
</protein>
<feature type="transmembrane region" description="Helical" evidence="1">
    <location>
        <begin position="77"/>
        <end position="100"/>
    </location>
</feature>
<reference evidence="2 3" key="1">
    <citation type="submission" date="2013-11" db="EMBL/GenBank/DDBJ databases">
        <title>Draft genome of the bovine lungworm Dictyocaulus viviparus.</title>
        <authorList>
            <person name="Mitreva M."/>
        </authorList>
    </citation>
    <scope>NUCLEOTIDE SEQUENCE [LARGE SCALE GENOMIC DNA]</scope>
    <source>
        <strain evidence="2 3">HannoverDv2000</strain>
    </source>
</reference>
<keyword evidence="1" id="KW-0472">Membrane</keyword>
<dbReference type="OrthoDB" id="5853778at2759"/>
<keyword evidence="1" id="KW-1133">Transmembrane helix</keyword>
<keyword evidence="1" id="KW-0812">Transmembrane</keyword>
<name>A0A0D8XCX0_DICVI</name>
<keyword evidence="3" id="KW-1185">Reference proteome</keyword>
<evidence type="ECO:0000313" key="2">
    <source>
        <dbReference type="EMBL" id="KJH40261.1"/>
    </source>
</evidence>
<evidence type="ECO:0000256" key="1">
    <source>
        <dbReference type="SAM" id="Phobius"/>
    </source>
</evidence>
<evidence type="ECO:0000313" key="3">
    <source>
        <dbReference type="Proteomes" id="UP000053766"/>
    </source>
</evidence>
<dbReference type="EMBL" id="KN717446">
    <property type="protein sequence ID" value="KJH40261.1"/>
    <property type="molecule type" value="Genomic_DNA"/>
</dbReference>
<dbReference type="Proteomes" id="UP000053766">
    <property type="component" value="Unassembled WGS sequence"/>
</dbReference>
<feature type="transmembrane region" description="Helical" evidence="1">
    <location>
        <begin position="112"/>
        <end position="132"/>
    </location>
</feature>